<dbReference type="GO" id="GO:0005783">
    <property type="term" value="C:endoplasmic reticulum"/>
    <property type="evidence" value="ECO:0007669"/>
    <property type="project" value="TreeGrafter"/>
</dbReference>
<feature type="region of interest" description="Disordered" evidence="7">
    <location>
        <begin position="1157"/>
        <end position="1182"/>
    </location>
</feature>
<evidence type="ECO:0000256" key="7">
    <source>
        <dbReference type="SAM" id="MobiDB-lite"/>
    </source>
</evidence>
<dbReference type="InterPro" id="IPR007735">
    <property type="entry name" value="Pecanex_C"/>
</dbReference>
<evidence type="ECO:0000313" key="9">
    <source>
        <dbReference type="Proteomes" id="UP000887572"/>
    </source>
</evidence>
<feature type="region of interest" description="Disordered" evidence="7">
    <location>
        <begin position="532"/>
        <end position="574"/>
    </location>
</feature>
<keyword evidence="4 6" id="KW-1133">Transmembrane helix</keyword>
<dbReference type="WBParaSite" id="Gr19_v10_g5189.t1">
    <property type="protein sequence ID" value="Gr19_v10_g5189.t1"/>
    <property type="gene ID" value="Gr19_v10_g5189"/>
</dbReference>
<feature type="transmembrane region" description="Helical" evidence="6">
    <location>
        <begin position="1374"/>
        <end position="1393"/>
    </location>
</feature>
<evidence type="ECO:0000256" key="4">
    <source>
        <dbReference type="ARBA" id="ARBA00022989"/>
    </source>
</evidence>
<proteinExistence type="inferred from homology"/>
<feature type="domain" description="Pecanex C-terminal" evidence="8">
    <location>
        <begin position="1706"/>
        <end position="1915"/>
    </location>
</feature>
<keyword evidence="5 6" id="KW-0472">Membrane</keyword>
<feature type="transmembrane region" description="Helical" evidence="6">
    <location>
        <begin position="995"/>
        <end position="1015"/>
    </location>
</feature>
<feature type="region of interest" description="Disordered" evidence="7">
    <location>
        <begin position="203"/>
        <end position="230"/>
    </location>
</feature>
<name>A0A914HW10_GLORO</name>
<feature type="transmembrane region" description="Helical" evidence="6">
    <location>
        <begin position="909"/>
        <end position="929"/>
    </location>
</feature>
<feature type="compositionally biased region" description="Polar residues" evidence="7">
    <location>
        <begin position="644"/>
        <end position="664"/>
    </location>
</feature>
<comment type="caution">
    <text evidence="6">Lacks conserved residue(s) required for the propagation of feature annotation.</text>
</comment>
<feature type="region of interest" description="Disordered" evidence="7">
    <location>
        <begin position="644"/>
        <end position="665"/>
    </location>
</feature>
<evidence type="ECO:0000256" key="5">
    <source>
        <dbReference type="ARBA" id="ARBA00023136"/>
    </source>
</evidence>
<evidence type="ECO:0000313" key="10">
    <source>
        <dbReference type="WBParaSite" id="Gr19_v10_g5189.t1"/>
    </source>
</evidence>
<evidence type="ECO:0000256" key="3">
    <source>
        <dbReference type="ARBA" id="ARBA00022692"/>
    </source>
</evidence>
<dbReference type="GO" id="GO:0016020">
    <property type="term" value="C:membrane"/>
    <property type="evidence" value="ECO:0007669"/>
    <property type="project" value="UniProtKB-SubCell"/>
</dbReference>
<dbReference type="Proteomes" id="UP000887572">
    <property type="component" value="Unplaced"/>
</dbReference>
<comment type="subcellular location">
    <subcellularLocation>
        <location evidence="1 6">Membrane</location>
        <topology evidence="1 6">Multi-pass membrane protein</topology>
    </subcellularLocation>
</comment>
<dbReference type="Pfam" id="PF05041">
    <property type="entry name" value="Pecanex_C"/>
    <property type="match status" value="1"/>
</dbReference>
<organism evidence="9 10">
    <name type="scientific">Globodera rostochiensis</name>
    <name type="common">Golden nematode worm</name>
    <name type="synonym">Heterodera rostochiensis</name>
    <dbReference type="NCBI Taxonomy" id="31243"/>
    <lineage>
        <taxon>Eukaryota</taxon>
        <taxon>Metazoa</taxon>
        <taxon>Ecdysozoa</taxon>
        <taxon>Nematoda</taxon>
        <taxon>Chromadorea</taxon>
        <taxon>Rhabditida</taxon>
        <taxon>Tylenchina</taxon>
        <taxon>Tylenchomorpha</taxon>
        <taxon>Tylenchoidea</taxon>
        <taxon>Heteroderidae</taxon>
        <taxon>Heteroderinae</taxon>
        <taxon>Globodera</taxon>
    </lineage>
</organism>
<keyword evidence="9" id="KW-1185">Reference proteome</keyword>
<dbReference type="PANTHER" id="PTHR12372:SF7">
    <property type="entry name" value="PROTEIN PECANEX"/>
    <property type="match status" value="1"/>
</dbReference>
<accession>A0A914HW10</accession>
<evidence type="ECO:0000256" key="1">
    <source>
        <dbReference type="ARBA" id="ARBA00004141"/>
    </source>
</evidence>
<dbReference type="GO" id="GO:0007029">
    <property type="term" value="P:endoplasmic reticulum organization"/>
    <property type="evidence" value="ECO:0007669"/>
    <property type="project" value="TreeGrafter"/>
</dbReference>
<reference evidence="10" key="1">
    <citation type="submission" date="2022-11" db="UniProtKB">
        <authorList>
            <consortium name="WormBaseParasite"/>
        </authorList>
    </citation>
    <scope>IDENTIFICATION</scope>
</reference>
<feature type="transmembrane region" description="Helical" evidence="6">
    <location>
        <begin position="880"/>
        <end position="902"/>
    </location>
</feature>
<protein>
    <recommendedName>
        <fullName evidence="6">Pecanex-like protein</fullName>
    </recommendedName>
</protein>
<evidence type="ECO:0000259" key="8">
    <source>
        <dbReference type="Pfam" id="PF05041"/>
    </source>
</evidence>
<evidence type="ECO:0000256" key="2">
    <source>
        <dbReference type="ARBA" id="ARBA00010170"/>
    </source>
</evidence>
<dbReference type="PANTHER" id="PTHR12372">
    <property type="entry name" value="PECANEX"/>
    <property type="match status" value="1"/>
</dbReference>
<evidence type="ECO:0000256" key="6">
    <source>
        <dbReference type="RuleBase" id="RU367089"/>
    </source>
</evidence>
<feature type="transmembrane region" description="Helical" evidence="6">
    <location>
        <begin position="1405"/>
        <end position="1425"/>
    </location>
</feature>
<comment type="similarity">
    <text evidence="2 6">Belongs to the pecanex family.</text>
</comment>
<sequence length="1967" mass="220158">MKGSTIMPFGGHIADVAREGIWASLTGGWYYEPANSLFCNTLHLYLWSLLFILPLLFGLSINEGGDVQNYGYVPIKYKSKKSNEDVHEESQNCAQGTRFSGSSFSATRATESNALDMIEMLELDQGALQQSQHSVHFRRSFNGSDERRARNNSIRETNANLVNYNNERKSNRKMEGNTNKAIGCELASLKQRRKRRKRAVYYHSLPSFGPTRRNSLTNADGNKDEENIGISGSASSSFSDSFSANFVHKFANKSHRIAKRSARTAGLVPADSLDLLPKKLSSSQQQNKLGNFSELVKSTKTDFSPNERTSVVYDDSFGQHLQSERRKSEEDLGGLSFVRRINSTNDASELRKAKTEIQDSYRTTSLFTKSGSFGFPEGDEFGVNWRMERDHGLDVVGTDCELKFSALNVGEMGLTKNEGANQLTDGTEQVVFDDGLEQQEPCCSSSLFTNPIAVGEKREIEENVETALKNGLFSVDSNRKKSMDLVQPQKMTEPEDLKRQITKFLEELIAKHPEAMDAIESVRMNRLMQLGDKGTTDDRSAEDELTFSRHSQISNEKSAEESSSQPRHLAVDSMDTSPGAVHAFQDEHGNWLTYWFGSKSSGTAQSLMNVPTLLEMSNCEALSRQNYEPPSKQFAELIRAVARRSNQPNVESSSQERTSISANIKNDIDEKRNLIDESNNDQLYRDQPTVVNVIDTSSNRDVEKGNGLSVSSSSTSFSNEASRYIKPINLLRANALHGVRASAGVGEPSNSREASNIHRRHISTDSSSQLLALMQRFCHVTAGELESVPRMATRAHSRTRSERLAASNVIERLEGVEQLNPSFVDSPFHLLNDLQLGRPLPSGLLLYHSAKTPNLVKLREFTLKLDRLSLAMIFDRNSSIISSIFDVVLALLVGLMAVLVLCRNVYAEISLLFFAFTVAGAQFSLLKSVQPDSASPVHGFNWLVAYSRPIYFVILSSIILALDWATFADKAFVNWHPSWLCLYSNRPFHLTMRDFCANSLLFLPLIFTFGLLPQVNTLCMHLLEQLDMHFFGATSSHSLASSMFSICRSVFSVALLMGVIKTVQLLSQNDVVDSVGFSAFAALSNAIAYLLSRESSNPQFVKLLWDATWHRLTTRPEVGVVAKEKLQQDSSQSTLSGPSPPKQLLSCCILTNNGSTSVTRRNSPNRLKKGTINGQTNSGGEKVANEEEGCSMIGSSAQILVLRAQHNLFSAACRTLIFFGIHRTLMFQTGQPHLESLLAISCVLVSLLNHNVYSQMRAKNPWKLFARPILRSHEYGQFEPTVEAKLTVFEKVHVWIVSVEKNALYPLLIISLISTSGKAWNSHNGHLTTLVLTMCAVRLARTGYAQPNLLLVPLLVTYLLHRDRFGLNLIEEDMAVSFLSAPLFFLFVATIVWSKLKEFLSKAHFILCYIAPWQISWGSAFHAFAQPFSIPHSGLTLAQALLSSILSAPLNPFLGSSFFLMSYIRPVKFWERDYNTNRVDHSKLRLASQSLQLSLAGDLLLGRWACTVKPGDCFILSSNYLNCMVQLVECGNGFVTFQLRGLEFRGTYCHQREMEAISEDWADNNASFFITEILCFLFNNAWALQWLAWEVTVAKYVVDGYSISDNSAVNMLQIHELRRLLVTLYVKCVIFYAIDSPQLSAWLADETILTALDGIHKNSRFVDHDPVFCAANDEDFDINMGGLSRQTDRLHWHLRSCRNIVTPPIKIALGTAAYNRHSNAAESFLFGMDALFKGDMRIAHPGDEWVFADLDILNRVISPAIRMALKLHQDHFAAVVDLDEPAELYELIKDYSGRLFISHEHDPEWRRAILANTPSLLALRHVCDDGQQGDYKIIMLNKRHLDMRVIKLNSECVRAFWAGQQQELIFLRNKNPERGSIQNARQVLRNIINSSADQPIGYPIYVSPLITSFVETHNQLNSVLGPPVTLNWCGRFCRSLFGRICANFGPSAGGIHFLIRRLLSPSTASFC</sequence>
<dbReference type="InterPro" id="IPR039797">
    <property type="entry name" value="Pecanex"/>
</dbReference>
<feature type="region of interest" description="Disordered" evidence="7">
    <location>
        <begin position="742"/>
        <end position="761"/>
    </location>
</feature>
<feature type="transmembrane region" description="Helical" evidence="6">
    <location>
        <begin position="949"/>
        <end position="968"/>
    </location>
</feature>
<keyword evidence="3 6" id="KW-0812">Transmembrane</keyword>
<feature type="compositionally biased region" description="Polar residues" evidence="7">
    <location>
        <begin position="548"/>
        <end position="566"/>
    </location>
</feature>
<feature type="transmembrane region" description="Helical" evidence="6">
    <location>
        <begin position="1035"/>
        <end position="1059"/>
    </location>
</feature>